<dbReference type="Proteomes" id="UP000694888">
    <property type="component" value="Unplaced"/>
</dbReference>
<dbReference type="SUPFAM" id="SSF55718">
    <property type="entry name" value="SCP-like"/>
    <property type="match status" value="1"/>
</dbReference>
<dbReference type="PRINTS" id="PR00080">
    <property type="entry name" value="SDRFAMILY"/>
</dbReference>
<organism evidence="12 13">
    <name type="scientific">Aplysia californica</name>
    <name type="common">California sea hare</name>
    <dbReference type="NCBI Taxonomy" id="6500"/>
    <lineage>
        <taxon>Eukaryota</taxon>
        <taxon>Metazoa</taxon>
        <taxon>Spiralia</taxon>
        <taxon>Lophotrochozoa</taxon>
        <taxon>Mollusca</taxon>
        <taxon>Gastropoda</taxon>
        <taxon>Heterobranchia</taxon>
        <taxon>Euthyneura</taxon>
        <taxon>Tectipleura</taxon>
        <taxon>Aplysiida</taxon>
        <taxon>Aplysioidea</taxon>
        <taxon>Aplysiidae</taxon>
        <taxon>Aplysia</taxon>
    </lineage>
</organism>
<protein>
    <submittedName>
        <fullName evidence="13">Peroxisomal multifunctional enzyme type 2 isoform X1</fullName>
    </submittedName>
</protein>
<feature type="domain" description="SCP2" evidence="10">
    <location>
        <begin position="640"/>
        <end position="738"/>
    </location>
</feature>
<evidence type="ECO:0000313" key="12">
    <source>
        <dbReference type="Proteomes" id="UP000694888"/>
    </source>
</evidence>
<feature type="domain" description="MaoC-like" evidence="9">
    <location>
        <begin position="490"/>
        <end position="605"/>
    </location>
</feature>
<evidence type="ECO:0000313" key="13">
    <source>
        <dbReference type="RefSeq" id="XP_035825141.1"/>
    </source>
</evidence>
<keyword evidence="7" id="KW-0576">Peroxisome</keyword>
<dbReference type="InterPro" id="IPR020904">
    <property type="entry name" value="Sc_DH/Rdtase_CS"/>
</dbReference>
<comment type="similarity">
    <text evidence="3">Belongs to the short-chain dehydrogenases/reductases (SDR) family.</text>
</comment>
<dbReference type="InterPro" id="IPR029069">
    <property type="entry name" value="HotDog_dom_sf"/>
</dbReference>
<evidence type="ECO:0000256" key="8">
    <source>
        <dbReference type="ARBA" id="ARBA00023239"/>
    </source>
</evidence>
<dbReference type="Pfam" id="PF02036">
    <property type="entry name" value="SCP2"/>
    <property type="match status" value="1"/>
</dbReference>
<dbReference type="RefSeq" id="XP_035825141.1">
    <property type="nucleotide sequence ID" value="XM_035969248.1"/>
</dbReference>
<dbReference type="Gene3D" id="1.10.287.4290">
    <property type="match status" value="1"/>
</dbReference>
<name>A0ABM1VRU9_APLCA</name>
<evidence type="ECO:0000256" key="5">
    <source>
        <dbReference type="ARBA" id="ARBA00023002"/>
    </source>
</evidence>
<dbReference type="CDD" id="cd05353">
    <property type="entry name" value="hydroxyacyl-CoA-like_DH_SDR_c-like"/>
    <property type="match status" value="1"/>
</dbReference>
<evidence type="ECO:0000256" key="4">
    <source>
        <dbReference type="ARBA" id="ARBA00022832"/>
    </source>
</evidence>
<keyword evidence="12" id="KW-1185">Reference proteome</keyword>
<accession>A0ABM1VRU9</accession>
<dbReference type="PROSITE" id="PS00061">
    <property type="entry name" value="ADH_SHORT"/>
    <property type="match status" value="1"/>
</dbReference>
<dbReference type="InterPro" id="IPR051687">
    <property type="entry name" value="Peroxisomal_Beta-Oxidation"/>
</dbReference>
<evidence type="ECO:0000259" key="11">
    <source>
        <dbReference type="Pfam" id="PF22622"/>
    </source>
</evidence>
<dbReference type="SUPFAM" id="SSF54637">
    <property type="entry name" value="Thioesterase/thiol ester dehydrase-isomerase"/>
    <property type="match status" value="2"/>
</dbReference>
<evidence type="ECO:0000256" key="6">
    <source>
        <dbReference type="ARBA" id="ARBA00023098"/>
    </source>
</evidence>
<comment type="subcellular location">
    <subcellularLocation>
        <location evidence="1">Peroxisome</location>
    </subcellularLocation>
</comment>
<reference evidence="13" key="1">
    <citation type="submission" date="2025-08" db="UniProtKB">
        <authorList>
            <consortium name="RefSeq"/>
        </authorList>
    </citation>
    <scope>IDENTIFICATION</scope>
</reference>
<dbReference type="Gene3D" id="3.40.50.720">
    <property type="entry name" value="NAD(P)-binding Rossmann-like Domain"/>
    <property type="match status" value="1"/>
</dbReference>
<keyword evidence="4" id="KW-0276">Fatty acid metabolism</keyword>
<feature type="domain" description="Peroxisomal multifunctional enzyme type 2-like N-terminal" evidence="11">
    <location>
        <begin position="343"/>
        <end position="472"/>
    </location>
</feature>
<dbReference type="Gene3D" id="3.30.1050.10">
    <property type="entry name" value="SCP2 sterol-binding domain"/>
    <property type="match status" value="1"/>
</dbReference>
<dbReference type="Pfam" id="PF01575">
    <property type="entry name" value="MaoC_dehydratas"/>
    <property type="match status" value="1"/>
</dbReference>
<evidence type="ECO:0000259" key="10">
    <source>
        <dbReference type="Pfam" id="PF02036"/>
    </source>
</evidence>
<keyword evidence="5" id="KW-0560">Oxidoreductase</keyword>
<dbReference type="InterPro" id="IPR054357">
    <property type="entry name" value="MFE-2_N"/>
</dbReference>
<dbReference type="GeneID" id="101864683"/>
<dbReference type="SUPFAM" id="SSF51735">
    <property type="entry name" value="NAD(P)-binding Rossmann-fold domains"/>
    <property type="match status" value="1"/>
</dbReference>
<dbReference type="InterPro" id="IPR036527">
    <property type="entry name" value="SCP2_sterol-bd_dom_sf"/>
</dbReference>
<sequence length="744" mass="80799">MSTFIRACSCYLLVRNSSVPRFIGKERIQLLLAGLGRSYALAFAERGASVVVNDLGGDHSGSGSGTKAADKVVFEIKSKGGKAVANYDSVEEGDKVVQTALDAFGRIDVVINNAGILRDRSFARISNEDWDIIHRVHLRGSFMVTRAAWPHMKKQGYGRIIMVSSSAGIYGNFGQANYSAAKLGLSALSKTLSLEGIKYNIRSNCIAPIAGSRLTETVMPPDLVAALKPEYVAPVVVYLCHDSCEETGGLFEIGAGWVGKLRWQRTEGVLLREKNKAVTAEAVRDNWDRITDFASATIPDGSNSFVFGLVNQVDEEERQDAEASQSSDPLARAKAFKSAAVKFSYTERDVILYALGVGTSVAQEDYLKFLFELSEDFSVIPSFGVIPAFGCLNESLTSGLPGFSVDPTKILHGEQYLELYKPIPPSGTLTSQLSVADILDKKSGALILYNVETFDENNEMVAFNQFSTFAVGSGNFGGPKTTTVGYPLAETPKRAPDAVMQEKTSVDQAALYRLSGDRNPLHIDPSFAAMGGFKTPILHGLCSFGHSVRHVMKTFANNDMSKFKSVKVRFSKPVLPGQSLRTEMWREGNRILFQTKIVENGNICISGAYVDLKEVANVSKPVQQNGGALRSSGVFQHMATQLRSQSGLVAKVNAVYQWNITQEGKPATSWIVDLKNSKTGEVYEGSVRSGKVDCTITVSDDNFMNLVAGKLDPQKAFMTGKLKLSGNIMLAQKLGDLFALSSKM</sequence>
<evidence type="ECO:0000256" key="7">
    <source>
        <dbReference type="ARBA" id="ARBA00023140"/>
    </source>
</evidence>
<dbReference type="Pfam" id="PF00106">
    <property type="entry name" value="adh_short"/>
    <property type="match status" value="1"/>
</dbReference>
<evidence type="ECO:0000256" key="2">
    <source>
        <dbReference type="ARBA" id="ARBA00005005"/>
    </source>
</evidence>
<dbReference type="Pfam" id="PF22622">
    <property type="entry name" value="MFE-2_hydrat-2_N"/>
    <property type="match status" value="1"/>
</dbReference>
<evidence type="ECO:0000256" key="3">
    <source>
        <dbReference type="ARBA" id="ARBA00006484"/>
    </source>
</evidence>
<dbReference type="Gene3D" id="3.10.129.10">
    <property type="entry name" value="Hotdog Thioesterase"/>
    <property type="match status" value="2"/>
</dbReference>
<dbReference type="PRINTS" id="PR00081">
    <property type="entry name" value="GDHRDH"/>
</dbReference>
<keyword evidence="6" id="KW-0443">Lipid metabolism</keyword>
<dbReference type="InterPro" id="IPR003033">
    <property type="entry name" value="SCP2_sterol-bd_dom"/>
</dbReference>
<dbReference type="PANTHER" id="PTHR45024">
    <property type="entry name" value="DEHYDROGENASES, SHORT CHAIN"/>
    <property type="match status" value="1"/>
</dbReference>
<proteinExistence type="inferred from homology"/>
<evidence type="ECO:0000256" key="1">
    <source>
        <dbReference type="ARBA" id="ARBA00004275"/>
    </source>
</evidence>
<gene>
    <name evidence="13" type="primary">LOC101864683</name>
</gene>
<evidence type="ECO:0000259" key="9">
    <source>
        <dbReference type="Pfam" id="PF01575"/>
    </source>
</evidence>
<comment type="pathway">
    <text evidence="2">Lipid metabolism; fatty acid beta-oxidation.</text>
</comment>
<dbReference type="CDD" id="cd03448">
    <property type="entry name" value="HDE_HSD"/>
    <property type="match status" value="1"/>
</dbReference>
<dbReference type="InterPro" id="IPR002347">
    <property type="entry name" value="SDR_fam"/>
</dbReference>
<dbReference type="PANTHER" id="PTHR45024:SF2">
    <property type="entry name" value="SCP2 DOMAIN-CONTAINING PROTEIN"/>
    <property type="match status" value="1"/>
</dbReference>
<dbReference type="InterPro" id="IPR002539">
    <property type="entry name" value="MaoC-like_dom"/>
</dbReference>
<keyword evidence="8" id="KW-0456">Lyase</keyword>
<dbReference type="InterPro" id="IPR036291">
    <property type="entry name" value="NAD(P)-bd_dom_sf"/>
</dbReference>